<dbReference type="GO" id="GO:0004803">
    <property type="term" value="F:transposase activity"/>
    <property type="evidence" value="ECO:0007669"/>
    <property type="project" value="InterPro"/>
</dbReference>
<keyword evidence="3" id="KW-1185">Reference proteome</keyword>
<keyword evidence="1" id="KW-0175">Coiled coil</keyword>
<accession>A0A2V5K744</accession>
<dbReference type="RefSeq" id="WP_110840724.1">
    <property type="nucleotide sequence ID" value="NZ_QJVJ01000006.1"/>
</dbReference>
<comment type="caution">
    <text evidence="2">The sequence shown here is derived from an EMBL/GenBank/DDBJ whole genome shotgun (WGS) entry which is preliminary data.</text>
</comment>
<dbReference type="InterPro" id="IPR009057">
    <property type="entry name" value="Homeodomain-like_sf"/>
</dbReference>
<dbReference type="OrthoDB" id="4379323at2"/>
<dbReference type="SUPFAM" id="SSF46689">
    <property type="entry name" value="Homeodomain-like"/>
    <property type="match status" value="1"/>
</dbReference>
<proteinExistence type="predicted"/>
<dbReference type="Pfam" id="PF01527">
    <property type="entry name" value="HTH_Tnp_1"/>
    <property type="match status" value="1"/>
</dbReference>
<dbReference type="InterPro" id="IPR002514">
    <property type="entry name" value="Transposase_8"/>
</dbReference>
<evidence type="ECO:0000313" key="2">
    <source>
        <dbReference type="EMBL" id="PYI53734.1"/>
    </source>
</evidence>
<feature type="coiled-coil region" evidence="1">
    <location>
        <begin position="62"/>
        <end position="96"/>
    </location>
</feature>
<protein>
    <submittedName>
        <fullName evidence="2">Transposase</fullName>
    </submittedName>
</protein>
<dbReference type="GO" id="GO:0006313">
    <property type="term" value="P:DNA transposition"/>
    <property type="evidence" value="ECO:0007669"/>
    <property type="project" value="InterPro"/>
</dbReference>
<dbReference type="Proteomes" id="UP000247476">
    <property type="component" value="Unassembled WGS sequence"/>
</dbReference>
<evidence type="ECO:0000313" key="3">
    <source>
        <dbReference type="Proteomes" id="UP000247476"/>
    </source>
</evidence>
<sequence>MGKIRQRYNDEFKMKTVKYIQEQTKTVPQIAEELNIPEGTLHEWMRLHRKFENEPVLTPEHLRDKDRQIERQAREIEDLQEEIAILKKAMHIFSKERN</sequence>
<dbReference type="AlphaFoldDB" id="A0A2V5K744"/>
<name>A0A2V5K744_9BACL</name>
<dbReference type="GO" id="GO:0003677">
    <property type="term" value="F:DNA binding"/>
    <property type="evidence" value="ECO:0007669"/>
    <property type="project" value="InterPro"/>
</dbReference>
<gene>
    <name evidence="2" type="ORF">DLM86_14290</name>
</gene>
<reference evidence="2 3" key="1">
    <citation type="submission" date="2018-05" db="EMBL/GenBank/DDBJ databases">
        <title>Paenibacillus flagellatus sp. nov., isolated from selenium mineral soil.</title>
        <authorList>
            <person name="Dai X."/>
        </authorList>
    </citation>
    <scope>NUCLEOTIDE SEQUENCE [LARGE SCALE GENOMIC DNA]</scope>
    <source>
        <strain evidence="2 3">DXL2</strain>
    </source>
</reference>
<organism evidence="2 3">
    <name type="scientific">Paenibacillus flagellatus</name>
    <dbReference type="NCBI Taxonomy" id="2211139"/>
    <lineage>
        <taxon>Bacteria</taxon>
        <taxon>Bacillati</taxon>
        <taxon>Bacillota</taxon>
        <taxon>Bacilli</taxon>
        <taxon>Bacillales</taxon>
        <taxon>Paenibacillaceae</taxon>
        <taxon>Paenibacillus</taxon>
    </lineage>
</organism>
<dbReference type="EMBL" id="QJVJ01000006">
    <property type="protein sequence ID" value="PYI53734.1"/>
    <property type="molecule type" value="Genomic_DNA"/>
</dbReference>
<dbReference type="Gene3D" id="1.10.10.60">
    <property type="entry name" value="Homeodomain-like"/>
    <property type="match status" value="1"/>
</dbReference>
<evidence type="ECO:0000256" key="1">
    <source>
        <dbReference type="SAM" id="Coils"/>
    </source>
</evidence>